<dbReference type="AlphaFoldDB" id="A0A6N2YUQ2"/>
<name>A0A6N2YUQ2_STASI</name>
<organism evidence="2">
    <name type="scientific">Staphylococcus simulans</name>
    <dbReference type="NCBI Taxonomy" id="1286"/>
    <lineage>
        <taxon>Bacteria</taxon>
        <taxon>Bacillati</taxon>
        <taxon>Bacillota</taxon>
        <taxon>Bacilli</taxon>
        <taxon>Bacillales</taxon>
        <taxon>Staphylococcaceae</taxon>
        <taxon>Staphylococcus</taxon>
    </lineage>
</organism>
<accession>A0A6N2YUQ2</accession>
<gene>
    <name evidence="2" type="ORF">SSLFYP27_00463</name>
</gene>
<evidence type="ECO:0000256" key="1">
    <source>
        <dbReference type="SAM" id="Phobius"/>
    </source>
</evidence>
<keyword evidence="1" id="KW-0472">Membrane</keyword>
<protein>
    <submittedName>
        <fullName evidence="2">Uncharacterized protein</fullName>
    </submittedName>
</protein>
<dbReference type="EMBL" id="CACRUO010000010">
    <property type="protein sequence ID" value="VYT69707.1"/>
    <property type="molecule type" value="Genomic_DNA"/>
</dbReference>
<evidence type="ECO:0000313" key="2">
    <source>
        <dbReference type="EMBL" id="VYT69707.1"/>
    </source>
</evidence>
<keyword evidence="1" id="KW-1133">Transmembrane helix</keyword>
<sequence length="55" mass="6361">MKIISIILGILVILSWLFVMKEYRKGNEKTKKGKLVILVACVLTIRFCCKVKKYS</sequence>
<reference evidence="2" key="1">
    <citation type="submission" date="2019-11" db="EMBL/GenBank/DDBJ databases">
        <authorList>
            <person name="Feng L."/>
        </authorList>
    </citation>
    <scope>NUCLEOTIDE SEQUENCE</scope>
    <source>
        <strain evidence="2">SsimulansLFYP27</strain>
    </source>
</reference>
<feature type="transmembrane region" description="Helical" evidence="1">
    <location>
        <begin position="6"/>
        <end position="23"/>
    </location>
</feature>
<proteinExistence type="predicted"/>
<feature type="transmembrane region" description="Helical" evidence="1">
    <location>
        <begin position="35"/>
        <end position="54"/>
    </location>
</feature>
<keyword evidence="1" id="KW-0812">Transmembrane</keyword>